<feature type="transmembrane region" description="Helical" evidence="10">
    <location>
        <begin position="934"/>
        <end position="961"/>
    </location>
</feature>
<dbReference type="EC" id="2.4.1.16" evidence="2"/>
<dbReference type="InterPro" id="IPR019372">
    <property type="entry name" value="LHFPL"/>
</dbReference>
<comment type="subcellular location">
    <subcellularLocation>
        <location evidence="1">Cell membrane</location>
        <topology evidence="1">Multi-pass membrane protein</topology>
    </subcellularLocation>
</comment>
<dbReference type="Proteomes" id="UP000054560">
    <property type="component" value="Unassembled WGS sequence"/>
</dbReference>
<keyword evidence="3" id="KW-1003">Cell membrane</keyword>
<proteinExistence type="predicted"/>
<feature type="transmembrane region" description="Helical" evidence="10">
    <location>
        <begin position="596"/>
        <end position="618"/>
    </location>
</feature>
<dbReference type="GeneID" id="25901127"/>
<dbReference type="Pfam" id="PF10242">
    <property type="entry name" value="L_HMGIC_fpl"/>
    <property type="match status" value="1"/>
</dbReference>
<evidence type="ECO:0000256" key="7">
    <source>
        <dbReference type="ARBA" id="ARBA00022989"/>
    </source>
</evidence>
<feature type="transmembrane region" description="Helical" evidence="10">
    <location>
        <begin position="538"/>
        <end position="565"/>
    </location>
</feature>
<accession>A0A0L0GDY3</accession>
<reference evidence="11 12" key="1">
    <citation type="submission" date="2011-02" db="EMBL/GenBank/DDBJ databases">
        <title>The Genome Sequence of Sphaeroforma arctica JP610.</title>
        <authorList>
            <consortium name="The Broad Institute Genome Sequencing Platform"/>
            <person name="Russ C."/>
            <person name="Cuomo C."/>
            <person name="Young S.K."/>
            <person name="Zeng Q."/>
            <person name="Gargeya S."/>
            <person name="Alvarado L."/>
            <person name="Berlin A."/>
            <person name="Chapman S.B."/>
            <person name="Chen Z."/>
            <person name="Freedman E."/>
            <person name="Gellesch M."/>
            <person name="Goldberg J."/>
            <person name="Griggs A."/>
            <person name="Gujja S."/>
            <person name="Heilman E."/>
            <person name="Heiman D."/>
            <person name="Howarth C."/>
            <person name="Mehta T."/>
            <person name="Neiman D."/>
            <person name="Pearson M."/>
            <person name="Roberts A."/>
            <person name="Saif S."/>
            <person name="Shea T."/>
            <person name="Shenoy N."/>
            <person name="Sisk P."/>
            <person name="Stolte C."/>
            <person name="Sykes S."/>
            <person name="White J."/>
            <person name="Yandava C."/>
            <person name="Burger G."/>
            <person name="Gray M.W."/>
            <person name="Holland P.W.H."/>
            <person name="King N."/>
            <person name="Lang F.B.F."/>
            <person name="Roger A.J."/>
            <person name="Ruiz-Trillo I."/>
            <person name="Haas B."/>
            <person name="Nusbaum C."/>
            <person name="Birren B."/>
        </authorList>
    </citation>
    <scope>NUCLEOTIDE SEQUENCE [LARGE SCALE GENOMIC DNA]</scope>
    <source>
        <strain evidence="11 12">JP610</strain>
    </source>
</reference>
<keyword evidence="6 10" id="KW-0812">Transmembrane</keyword>
<evidence type="ECO:0000256" key="6">
    <source>
        <dbReference type="ARBA" id="ARBA00022692"/>
    </source>
</evidence>
<gene>
    <name evidence="11" type="ORF">SARC_00623</name>
</gene>
<keyword evidence="9" id="KW-0961">Cell wall biogenesis/degradation</keyword>
<dbReference type="GO" id="GO:0005886">
    <property type="term" value="C:plasma membrane"/>
    <property type="evidence" value="ECO:0007669"/>
    <property type="project" value="UniProtKB-SubCell"/>
</dbReference>
<dbReference type="SUPFAM" id="SSF53448">
    <property type="entry name" value="Nucleotide-diphospho-sugar transferases"/>
    <property type="match status" value="1"/>
</dbReference>
<feature type="transmembrane region" description="Helical" evidence="10">
    <location>
        <begin position="668"/>
        <end position="691"/>
    </location>
</feature>
<evidence type="ECO:0000256" key="5">
    <source>
        <dbReference type="ARBA" id="ARBA00022679"/>
    </source>
</evidence>
<feature type="transmembrane region" description="Helical" evidence="10">
    <location>
        <begin position="1033"/>
        <end position="1052"/>
    </location>
</feature>
<keyword evidence="12" id="KW-1185">Reference proteome</keyword>
<dbReference type="EMBL" id="KQ241617">
    <property type="protein sequence ID" value="KNC87237.1"/>
    <property type="molecule type" value="Genomic_DNA"/>
</dbReference>
<feature type="transmembrane region" description="Helical" evidence="10">
    <location>
        <begin position="285"/>
        <end position="305"/>
    </location>
</feature>
<keyword evidence="5" id="KW-0808">Transferase</keyword>
<feature type="transmembrane region" description="Helical" evidence="10">
    <location>
        <begin position="973"/>
        <end position="995"/>
    </location>
</feature>
<keyword evidence="7 10" id="KW-1133">Transmembrane helix</keyword>
<dbReference type="RefSeq" id="XP_014161139.1">
    <property type="nucleotide sequence ID" value="XM_014305664.1"/>
</dbReference>
<feature type="transmembrane region" description="Helical" evidence="10">
    <location>
        <begin position="514"/>
        <end position="532"/>
    </location>
</feature>
<feature type="transmembrane region" description="Helical" evidence="10">
    <location>
        <begin position="382"/>
        <end position="402"/>
    </location>
</feature>
<organism evidence="11 12">
    <name type="scientific">Sphaeroforma arctica JP610</name>
    <dbReference type="NCBI Taxonomy" id="667725"/>
    <lineage>
        <taxon>Eukaryota</taxon>
        <taxon>Ichthyosporea</taxon>
        <taxon>Ichthyophonida</taxon>
        <taxon>Sphaeroforma</taxon>
    </lineage>
</organism>
<dbReference type="STRING" id="667725.A0A0L0GDY3"/>
<evidence type="ECO:0000256" key="3">
    <source>
        <dbReference type="ARBA" id="ARBA00022475"/>
    </source>
</evidence>
<dbReference type="GO" id="GO:0071555">
    <property type="term" value="P:cell wall organization"/>
    <property type="evidence" value="ECO:0007669"/>
    <property type="project" value="UniProtKB-KW"/>
</dbReference>
<dbReference type="Pfam" id="PF01644">
    <property type="entry name" value="Chitin_synth_1"/>
    <property type="match status" value="1"/>
</dbReference>
<name>A0A0L0GDY3_9EUKA</name>
<evidence type="ECO:0000256" key="9">
    <source>
        <dbReference type="ARBA" id="ARBA00023316"/>
    </source>
</evidence>
<feature type="transmembrane region" description="Helical" evidence="10">
    <location>
        <begin position="455"/>
        <end position="479"/>
    </location>
</feature>
<dbReference type="AlphaFoldDB" id="A0A0L0GDY3"/>
<dbReference type="InterPro" id="IPR029044">
    <property type="entry name" value="Nucleotide-diphossugar_trans"/>
</dbReference>
<feature type="transmembrane region" description="Helical" evidence="10">
    <location>
        <begin position="624"/>
        <end position="648"/>
    </location>
</feature>
<keyword evidence="8 10" id="KW-0472">Membrane</keyword>
<keyword evidence="4" id="KW-0328">Glycosyltransferase</keyword>
<sequence length="1066" mass="121026">MAFTNTGDFDTISTNTCPSIHNDITDDTSIITNYTYDIKGTGSYSPPCKRKPKLVTTYPVLAPLKGKGYFKPRERQAKTVVGVLIPFYNEGRQELKRTLESLHGQEIECRDLGVEFVYLAILDGISEADESTIQYINEIYNDSHWADAMLRSEDRSYVSVLQAAPTDELGDHGLVEIAPGKHMRLTTLVKGINMRKTNSHEWFFVAFCSEYEIDYAFGTDCGTLYAQGCLYYLIDYLNTHPDVSAVTGRQRVMSSSMQSLRTEGLMQMWYRAVQAYDYEASISSFLGAFSLIGMLPVIPGPAGLWRMSVVGGKPMDYYIDYVNSIKPEDGLIMGNLLLAEDRILSYAACLMTGKYTRWVPKAVFYTEAETDSKSFLTQRRRWINGTSASYLYLLFFSPGVIFRGSHSWWFKIVIYSQLLLQTILYAVRTVSPGVFAALIYFAVKSLNIGGDGYNQLVAWGITSCGALLYIVFCLTHFFSKFSRSLYNAVVVWNSISYMLVVAGLTAAFANADPIAILVLLLAVFMPFFLALLHSLDVFIMMVFSFFQFCAFWPIFIPWFSAYAYCRVWDLSWGNRPSSGSAKGKKSVKTGILHRRIGLVVLLLVMCLNFTVCGLFVRYNSLQGLMVMSMVFVGIALFQQILSFGFYLFYTEHILSAGVRNLTRRSMQILSATLFATTVACVFTGLFTTSWLTNSFPVEQRFNITVTLNETFMKWEDIFRSDYNETFYTLQDSVIKSSSETLEDANATDIHSFVLKSSNETIEDANVMDIYNYVRTEVVTVTTLYRLDALRELEGKIFLPNHRINAYYVNNSVVTTITTNYTVNEDGSIGNKLTNVMHDFLSYLNLTYTDDYDRVYVGISTPPDTTYKARYQKKSFLNQTFVQMKADITTSVEGGSVDMYYGLLFFEFDFHTVVPYKSETMLWGSDLMWHFPNQLWAYTLLLIFGCVIFLGLIMLACLYALCTKDRSRVYGVSVLYVWLTICALMAAILLFPMSFFDLKTNRVGWWDVEVSASSGYLCGESAHYYNPGDCSLDWSYWLIVVSFFTAVLSYNSAQIGYETYARTQTQI</sequence>
<evidence type="ECO:0000313" key="11">
    <source>
        <dbReference type="EMBL" id="KNC87237.1"/>
    </source>
</evidence>
<evidence type="ECO:0000256" key="10">
    <source>
        <dbReference type="SAM" id="Phobius"/>
    </source>
</evidence>
<dbReference type="OrthoDB" id="26569at2759"/>
<dbReference type="InterPro" id="IPR004835">
    <property type="entry name" value="Chitin_synth"/>
</dbReference>
<evidence type="ECO:0000256" key="8">
    <source>
        <dbReference type="ARBA" id="ARBA00023136"/>
    </source>
</evidence>
<dbReference type="GO" id="GO:0006031">
    <property type="term" value="P:chitin biosynthetic process"/>
    <property type="evidence" value="ECO:0007669"/>
    <property type="project" value="TreeGrafter"/>
</dbReference>
<protein>
    <recommendedName>
        <fullName evidence="2">chitin synthase</fullName>
        <ecNumber evidence="2">2.4.1.16</ecNumber>
    </recommendedName>
</protein>
<feature type="transmembrane region" description="Helical" evidence="10">
    <location>
        <begin position="485"/>
        <end position="507"/>
    </location>
</feature>
<dbReference type="eggNOG" id="KOG2571">
    <property type="taxonomic scope" value="Eukaryota"/>
</dbReference>
<evidence type="ECO:0000256" key="2">
    <source>
        <dbReference type="ARBA" id="ARBA00012543"/>
    </source>
</evidence>
<dbReference type="PANTHER" id="PTHR22914">
    <property type="entry name" value="CHITIN SYNTHASE"/>
    <property type="match status" value="1"/>
</dbReference>
<evidence type="ECO:0000313" key="12">
    <source>
        <dbReference type="Proteomes" id="UP000054560"/>
    </source>
</evidence>
<dbReference type="PANTHER" id="PTHR22914:SF9">
    <property type="entry name" value="CHITIN SYNTHASE 1"/>
    <property type="match status" value="1"/>
</dbReference>
<evidence type="ECO:0000256" key="1">
    <source>
        <dbReference type="ARBA" id="ARBA00004651"/>
    </source>
</evidence>
<dbReference type="GO" id="GO:0004100">
    <property type="term" value="F:chitin synthase activity"/>
    <property type="evidence" value="ECO:0007669"/>
    <property type="project" value="UniProtKB-EC"/>
</dbReference>
<feature type="transmembrane region" description="Helical" evidence="10">
    <location>
        <begin position="422"/>
        <end position="443"/>
    </location>
</feature>
<evidence type="ECO:0000256" key="4">
    <source>
        <dbReference type="ARBA" id="ARBA00022676"/>
    </source>
</evidence>